<reference evidence="1" key="1">
    <citation type="submission" date="2020-11" db="EMBL/GenBank/DDBJ databases">
        <title>Novosphingobium aureum sp. nov., a marine bacterium isolated from sediment of a salt flat.</title>
        <authorList>
            <person name="Yoo Y."/>
            <person name="Kim J.-J."/>
        </authorList>
    </citation>
    <scope>NUCLEOTIDE SEQUENCE</scope>
    <source>
        <strain evidence="1">YJ-S2-02</strain>
    </source>
</reference>
<name>A0A931HC70_9SPHN</name>
<protein>
    <submittedName>
        <fullName evidence="1">Uncharacterized protein</fullName>
    </submittedName>
</protein>
<comment type="caution">
    <text evidence="1">The sequence shown here is derived from an EMBL/GenBank/DDBJ whole genome shotgun (WGS) entry which is preliminary data.</text>
</comment>
<dbReference type="EMBL" id="JADZGI010000001">
    <property type="protein sequence ID" value="MBH0113266.1"/>
    <property type="molecule type" value="Genomic_DNA"/>
</dbReference>
<keyword evidence="2" id="KW-1185">Reference proteome</keyword>
<dbReference type="AlphaFoldDB" id="A0A931HC70"/>
<evidence type="ECO:0000313" key="2">
    <source>
        <dbReference type="Proteomes" id="UP000617634"/>
    </source>
</evidence>
<organism evidence="1 2">
    <name type="scientific">Novosphingobium aureum</name>
    <dbReference type="NCBI Taxonomy" id="2792964"/>
    <lineage>
        <taxon>Bacteria</taxon>
        <taxon>Pseudomonadati</taxon>
        <taxon>Pseudomonadota</taxon>
        <taxon>Alphaproteobacteria</taxon>
        <taxon>Sphingomonadales</taxon>
        <taxon>Sphingomonadaceae</taxon>
        <taxon>Novosphingobium</taxon>
    </lineage>
</organism>
<gene>
    <name evidence="1" type="ORF">I5E68_09940</name>
</gene>
<dbReference type="RefSeq" id="WP_197163365.1">
    <property type="nucleotide sequence ID" value="NZ_JADZGI010000001.1"/>
</dbReference>
<accession>A0A931HC70</accession>
<dbReference type="Proteomes" id="UP000617634">
    <property type="component" value="Unassembled WGS sequence"/>
</dbReference>
<sequence>MAAENYTLGRGELHFSPFKTGTYTPEGFRYLGITPSFNLSISTSFLDLYNSDHGVREKVEQVPLETSRTGSLTCIDMDVNNIAAFFFGEANVVTQTSASAVEEVIPAVMQGRSYQIGMSDAMPTGVHSIANVIVEVASVAKTFGVDYLVNEDLGIITVLDGGGIATGDSITVTYDREAKAIEQVTSGTEPIKGALRYIADNPQGQNFDYFMPYVKMSPNGDFALKAEQDWQQLPFTVEILKRTNVEAMYLNGRAYTPA</sequence>
<proteinExistence type="predicted"/>
<evidence type="ECO:0000313" key="1">
    <source>
        <dbReference type="EMBL" id="MBH0113266.1"/>
    </source>
</evidence>